<dbReference type="GO" id="GO:0016779">
    <property type="term" value="F:nucleotidyltransferase activity"/>
    <property type="evidence" value="ECO:0007669"/>
    <property type="project" value="UniProtKB-KW"/>
</dbReference>
<organism evidence="4 5">
    <name type="scientific">Thermophagus xiamenensis</name>
    <dbReference type="NCBI Taxonomy" id="385682"/>
    <lineage>
        <taxon>Bacteria</taxon>
        <taxon>Pseudomonadati</taxon>
        <taxon>Bacteroidota</taxon>
        <taxon>Bacteroidia</taxon>
        <taxon>Marinilabiliales</taxon>
        <taxon>Marinilabiliaceae</taxon>
        <taxon>Thermophagus</taxon>
    </lineage>
</organism>
<evidence type="ECO:0000313" key="5">
    <source>
        <dbReference type="Proteomes" id="UP000181976"/>
    </source>
</evidence>
<dbReference type="InterPro" id="IPR029044">
    <property type="entry name" value="Nucleotide-diphossugar_trans"/>
</dbReference>
<dbReference type="OrthoDB" id="9779926at2"/>
<proteinExistence type="predicted"/>
<dbReference type="InterPro" id="IPR050065">
    <property type="entry name" value="GlmU-like"/>
</dbReference>
<dbReference type="RefSeq" id="WP_010527364.1">
    <property type="nucleotide sequence ID" value="NZ_AFSL01000041.1"/>
</dbReference>
<dbReference type="Proteomes" id="UP000181976">
    <property type="component" value="Unassembled WGS sequence"/>
</dbReference>
<sequence>MKPTLLILAAGMGSRYGGLKQMDELGPGGESIIDYSVYDAIRAGFGKVVFVIRSSFEKPFKERFESRLKGKIKTEYVFQELGNLPEGFSVPEGREKPWGTGHAMLMAKDVIHEPFAIINADDFYGREAYTSAVDFIKNNPGENQYAMLGYALKNTLSDFGTVSRGVCDTDNNGYLTNITERTKIGKENGNIYYYEGDQKTQLSGDEPVSMNFWIFKPSFFEHLQNGFEKFMAQKGHELKSEYYFNTCADEVIKSGQATTKVINTNAQWFGITYKEDKPKVQNSLQQLIYQKVYPQNLWDI</sequence>
<dbReference type="SUPFAM" id="SSF53448">
    <property type="entry name" value="Nucleotide-diphospho-sugar transferases"/>
    <property type="match status" value="1"/>
</dbReference>
<dbReference type="Gene3D" id="3.90.550.10">
    <property type="entry name" value="Spore Coat Polysaccharide Biosynthesis Protein SpsA, Chain A"/>
    <property type="match status" value="1"/>
</dbReference>
<dbReference type="AlphaFoldDB" id="A0A1I1XNU1"/>
<keyword evidence="5" id="KW-1185">Reference proteome</keyword>
<dbReference type="InterPro" id="IPR005835">
    <property type="entry name" value="NTP_transferase_dom"/>
</dbReference>
<dbReference type="PANTHER" id="PTHR43584">
    <property type="entry name" value="NUCLEOTIDYL TRANSFERASE"/>
    <property type="match status" value="1"/>
</dbReference>
<reference evidence="4 5" key="1">
    <citation type="submission" date="2016-10" db="EMBL/GenBank/DDBJ databases">
        <authorList>
            <person name="de Groot N.N."/>
        </authorList>
    </citation>
    <scope>NUCLEOTIDE SEQUENCE [LARGE SCALE GENOMIC DNA]</scope>
    <source>
        <strain evidence="4 5">DSM 19012</strain>
    </source>
</reference>
<dbReference type="STRING" id="385682.SAMN05444380_106107"/>
<feature type="domain" description="Nucleotidyl transferase" evidence="3">
    <location>
        <begin position="6"/>
        <end position="223"/>
    </location>
</feature>
<evidence type="ECO:0000256" key="1">
    <source>
        <dbReference type="ARBA" id="ARBA00022679"/>
    </source>
</evidence>
<keyword evidence="1 4" id="KW-0808">Transferase</keyword>
<evidence type="ECO:0000313" key="4">
    <source>
        <dbReference type="EMBL" id="SFE09016.1"/>
    </source>
</evidence>
<dbReference type="EMBL" id="FONA01000006">
    <property type="protein sequence ID" value="SFE09016.1"/>
    <property type="molecule type" value="Genomic_DNA"/>
</dbReference>
<accession>A0A1I1XNU1</accession>
<dbReference type="eggNOG" id="COG1208">
    <property type="taxonomic scope" value="Bacteria"/>
</dbReference>
<evidence type="ECO:0000259" key="3">
    <source>
        <dbReference type="Pfam" id="PF00483"/>
    </source>
</evidence>
<dbReference type="InParanoid" id="A0A1I1XNU1"/>
<protein>
    <submittedName>
        <fullName evidence="4">UTP-glucose-1-phosphate uridylyltransferase</fullName>
    </submittedName>
</protein>
<evidence type="ECO:0000256" key="2">
    <source>
        <dbReference type="ARBA" id="ARBA00022695"/>
    </source>
</evidence>
<keyword evidence="2 4" id="KW-0548">Nucleotidyltransferase</keyword>
<dbReference type="PANTHER" id="PTHR43584:SF8">
    <property type="entry name" value="N-ACETYLMURAMATE ALPHA-1-PHOSPHATE URIDYLYLTRANSFERASE"/>
    <property type="match status" value="1"/>
</dbReference>
<name>A0A1I1XNU1_9BACT</name>
<gene>
    <name evidence="4" type="ORF">SAMN05444380_106107</name>
</gene>
<dbReference type="Pfam" id="PF00483">
    <property type="entry name" value="NTP_transferase"/>
    <property type="match status" value="1"/>
</dbReference>